<dbReference type="PANTHER" id="PTHR31190">
    <property type="entry name" value="DNA-BINDING DOMAIN"/>
    <property type="match status" value="1"/>
</dbReference>
<dbReference type="PROSITE" id="PS51032">
    <property type="entry name" value="AP2_ERF"/>
    <property type="match status" value="1"/>
</dbReference>
<evidence type="ECO:0000256" key="8">
    <source>
        <dbReference type="ARBA" id="ARBA00023242"/>
    </source>
</evidence>
<protein>
    <submittedName>
        <fullName evidence="10">DNA-binding transcription factor</fullName>
    </submittedName>
</protein>
<dbReference type="SUPFAM" id="SSF54171">
    <property type="entry name" value="DNA-binding domain"/>
    <property type="match status" value="1"/>
</dbReference>
<sequence length="205" mass="24012">MATQDEMSKLEFIRQHLLEDFSSSTDFFIDNLDLCFYTTQFDSSNLDDICKNPISPSNSSDEHSTHRRTYVVGNKHQHYQNWTPESAHDSTPIHMEKEEKIEEESRRMHYRGVRKRPWGRYAAEIRDPTKKGCRIWLGTFDTEVDAAKAYDCAAFKMRGKKAVLNFPLEAGKFLPPVNNGRKRRRVERVDNEADQIKHVKIEMID</sequence>
<evidence type="ECO:0000313" key="11">
    <source>
        <dbReference type="Proteomes" id="UP001454036"/>
    </source>
</evidence>
<dbReference type="Proteomes" id="UP001454036">
    <property type="component" value="Unassembled WGS sequence"/>
</dbReference>
<proteinExistence type="predicted"/>
<evidence type="ECO:0000313" key="10">
    <source>
        <dbReference type="EMBL" id="GAA0159313.1"/>
    </source>
</evidence>
<comment type="subcellular location">
    <subcellularLocation>
        <location evidence="1">Nucleus</location>
    </subcellularLocation>
</comment>
<dbReference type="InterPro" id="IPR044808">
    <property type="entry name" value="ERF_plant"/>
</dbReference>
<dbReference type="CDD" id="cd00018">
    <property type="entry name" value="AP2"/>
    <property type="match status" value="1"/>
</dbReference>
<dbReference type="InterPro" id="IPR036955">
    <property type="entry name" value="AP2/ERF_dom_sf"/>
</dbReference>
<dbReference type="AlphaFoldDB" id="A0AAV3Q7W3"/>
<dbReference type="Pfam" id="PF00847">
    <property type="entry name" value="AP2"/>
    <property type="match status" value="1"/>
</dbReference>
<dbReference type="PRINTS" id="PR00367">
    <property type="entry name" value="ETHRSPELEMNT"/>
</dbReference>
<name>A0AAV3Q7W3_LITER</name>
<evidence type="ECO:0000256" key="4">
    <source>
        <dbReference type="ARBA" id="ARBA00023015"/>
    </source>
</evidence>
<dbReference type="GO" id="GO:0000976">
    <property type="term" value="F:transcription cis-regulatory region binding"/>
    <property type="evidence" value="ECO:0007669"/>
    <property type="project" value="UniProtKB-ARBA"/>
</dbReference>
<evidence type="ECO:0000256" key="2">
    <source>
        <dbReference type="ARBA" id="ARBA00022745"/>
    </source>
</evidence>
<keyword evidence="6" id="KW-0010">Activator</keyword>
<keyword evidence="8" id="KW-0539">Nucleus</keyword>
<organism evidence="10 11">
    <name type="scientific">Lithospermum erythrorhizon</name>
    <name type="common">Purple gromwell</name>
    <name type="synonym">Lithospermum officinale var. erythrorhizon</name>
    <dbReference type="NCBI Taxonomy" id="34254"/>
    <lineage>
        <taxon>Eukaryota</taxon>
        <taxon>Viridiplantae</taxon>
        <taxon>Streptophyta</taxon>
        <taxon>Embryophyta</taxon>
        <taxon>Tracheophyta</taxon>
        <taxon>Spermatophyta</taxon>
        <taxon>Magnoliopsida</taxon>
        <taxon>eudicotyledons</taxon>
        <taxon>Gunneridae</taxon>
        <taxon>Pentapetalae</taxon>
        <taxon>asterids</taxon>
        <taxon>lamiids</taxon>
        <taxon>Boraginales</taxon>
        <taxon>Boraginaceae</taxon>
        <taxon>Boraginoideae</taxon>
        <taxon>Lithospermeae</taxon>
        <taxon>Lithospermum</taxon>
    </lineage>
</organism>
<accession>A0AAV3Q7W3</accession>
<evidence type="ECO:0000256" key="3">
    <source>
        <dbReference type="ARBA" id="ARBA00022821"/>
    </source>
</evidence>
<evidence type="ECO:0000256" key="7">
    <source>
        <dbReference type="ARBA" id="ARBA00023163"/>
    </source>
</evidence>
<dbReference type="GO" id="GO:0003700">
    <property type="term" value="F:DNA-binding transcription factor activity"/>
    <property type="evidence" value="ECO:0007669"/>
    <property type="project" value="InterPro"/>
</dbReference>
<dbReference type="InterPro" id="IPR016177">
    <property type="entry name" value="DNA-bd_dom_sf"/>
</dbReference>
<dbReference type="FunFam" id="3.30.730.10:FF:000001">
    <property type="entry name" value="Ethylene-responsive transcription factor 2"/>
    <property type="match status" value="1"/>
</dbReference>
<gene>
    <name evidence="10" type="ORF">LIER_16120</name>
</gene>
<keyword evidence="7" id="KW-0804">Transcription</keyword>
<keyword evidence="11" id="KW-1185">Reference proteome</keyword>
<dbReference type="GO" id="GO:0005634">
    <property type="term" value="C:nucleus"/>
    <property type="evidence" value="ECO:0007669"/>
    <property type="project" value="UniProtKB-SubCell"/>
</dbReference>
<dbReference type="SMART" id="SM00380">
    <property type="entry name" value="AP2"/>
    <property type="match status" value="1"/>
</dbReference>
<keyword evidence="4" id="KW-0805">Transcription regulation</keyword>
<evidence type="ECO:0000256" key="1">
    <source>
        <dbReference type="ARBA" id="ARBA00004123"/>
    </source>
</evidence>
<dbReference type="GO" id="GO:0006952">
    <property type="term" value="P:defense response"/>
    <property type="evidence" value="ECO:0007669"/>
    <property type="project" value="UniProtKB-KW"/>
</dbReference>
<keyword evidence="3" id="KW-0611">Plant defense</keyword>
<keyword evidence="2" id="KW-0936">Ethylene signaling pathway</keyword>
<reference evidence="10 11" key="1">
    <citation type="submission" date="2024-01" db="EMBL/GenBank/DDBJ databases">
        <title>The complete chloroplast genome sequence of Lithospermum erythrorhizon: insights into the phylogenetic relationship among Boraginaceae species and the maternal lineages of purple gromwells.</title>
        <authorList>
            <person name="Okada T."/>
            <person name="Watanabe K."/>
        </authorList>
    </citation>
    <scope>NUCLEOTIDE SEQUENCE [LARGE SCALE GENOMIC DNA]</scope>
</reference>
<keyword evidence="5 10" id="KW-0238">DNA-binding</keyword>
<dbReference type="GO" id="GO:0009873">
    <property type="term" value="P:ethylene-activated signaling pathway"/>
    <property type="evidence" value="ECO:0007669"/>
    <property type="project" value="UniProtKB-KW"/>
</dbReference>
<dbReference type="PANTHER" id="PTHR31190:SF499">
    <property type="entry name" value="ETHYLENE-RESPONSIVE TRANSCRIPTION FACTOR ERF105"/>
    <property type="match status" value="1"/>
</dbReference>
<comment type="caution">
    <text evidence="10">The sequence shown here is derived from an EMBL/GenBank/DDBJ whole genome shotgun (WGS) entry which is preliminary data.</text>
</comment>
<dbReference type="Gene3D" id="3.30.730.10">
    <property type="entry name" value="AP2/ERF domain"/>
    <property type="match status" value="1"/>
</dbReference>
<dbReference type="EMBL" id="BAABME010003573">
    <property type="protein sequence ID" value="GAA0159313.1"/>
    <property type="molecule type" value="Genomic_DNA"/>
</dbReference>
<evidence type="ECO:0000256" key="6">
    <source>
        <dbReference type="ARBA" id="ARBA00023159"/>
    </source>
</evidence>
<evidence type="ECO:0000256" key="5">
    <source>
        <dbReference type="ARBA" id="ARBA00023125"/>
    </source>
</evidence>
<dbReference type="InterPro" id="IPR001471">
    <property type="entry name" value="AP2/ERF_dom"/>
</dbReference>
<evidence type="ECO:0000259" key="9">
    <source>
        <dbReference type="PROSITE" id="PS51032"/>
    </source>
</evidence>
<feature type="domain" description="AP2/ERF" evidence="9">
    <location>
        <begin position="109"/>
        <end position="167"/>
    </location>
</feature>